<keyword evidence="1" id="KW-0863">Zinc-finger</keyword>
<evidence type="ECO:0000313" key="4">
    <source>
        <dbReference type="Proteomes" id="UP001211065"/>
    </source>
</evidence>
<reference evidence="3" key="1">
    <citation type="submission" date="2020-05" db="EMBL/GenBank/DDBJ databases">
        <title>Phylogenomic resolution of chytrid fungi.</title>
        <authorList>
            <person name="Stajich J.E."/>
            <person name="Amses K."/>
            <person name="Simmons R."/>
            <person name="Seto K."/>
            <person name="Myers J."/>
            <person name="Bonds A."/>
            <person name="Quandt C.A."/>
            <person name="Barry K."/>
            <person name="Liu P."/>
            <person name="Grigoriev I."/>
            <person name="Longcore J.E."/>
            <person name="James T.Y."/>
        </authorList>
    </citation>
    <scope>NUCLEOTIDE SEQUENCE</scope>
    <source>
        <strain evidence="3">JEL0476</strain>
    </source>
</reference>
<keyword evidence="1" id="KW-0862">Zinc</keyword>
<dbReference type="Proteomes" id="UP001211065">
    <property type="component" value="Unassembled WGS sequence"/>
</dbReference>
<protein>
    <recommendedName>
        <fullName evidence="2">C2H2-type domain-containing protein</fullName>
    </recommendedName>
</protein>
<dbReference type="SUPFAM" id="SSF57667">
    <property type="entry name" value="beta-beta-alpha zinc fingers"/>
    <property type="match status" value="1"/>
</dbReference>
<gene>
    <name evidence="3" type="ORF">HK099_002784</name>
</gene>
<evidence type="ECO:0000259" key="2">
    <source>
        <dbReference type="PROSITE" id="PS50157"/>
    </source>
</evidence>
<feature type="domain" description="C2H2-type" evidence="2">
    <location>
        <begin position="288"/>
        <end position="315"/>
    </location>
</feature>
<dbReference type="AlphaFoldDB" id="A0AAD5TUP9"/>
<organism evidence="3 4">
    <name type="scientific">Clydaea vesicula</name>
    <dbReference type="NCBI Taxonomy" id="447962"/>
    <lineage>
        <taxon>Eukaryota</taxon>
        <taxon>Fungi</taxon>
        <taxon>Fungi incertae sedis</taxon>
        <taxon>Chytridiomycota</taxon>
        <taxon>Chytridiomycota incertae sedis</taxon>
        <taxon>Chytridiomycetes</taxon>
        <taxon>Lobulomycetales</taxon>
        <taxon>Lobulomycetaceae</taxon>
        <taxon>Clydaea</taxon>
    </lineage>
</organism>
<dbReference type="GO" id="GO:0008270">
    <property type="term" value="F:zinc ion binding"/>
    <property type="evidence" value="ECO:0007669"/>
    <property type="project" value="UniProtKB-KW"/>
</dbReference>
<evidence type="ECO:0000256" key="1">
    <source>
        <dbReference type="PROSITE-ProRule" id="PRU00042"/>
    </source>
</evidence>
<evidence type="ECO:0000313" key="3">
    <source>
        <dbReference type="EMBL" id="KAJ3200187.1"/>
    </source>
</evidence>
<dbReference type="InterPro" id="IPR013087">
    <property type="entry name" value="Znf_C2H2_type"/>
</dbReference>
<sequence>MNHLLIPPPLCSEDQQPFNLFSDLQSVFLNNYPTLQLAGNTEQGYYTHDFTLPFHPITSSISLPTSPTSTSSPISLLDAPVFDSNCNQPLHKSLLDTSNIQPSSSTWTSNPTPTQQQAIDDIFFEFFSNPDPTTLIQMKVLPELTPTFPCLPAKTENITAPPVDQSPNKKVDNQVNFSIMDFNSIDDIFNFNPPEQISIDNKEFNQMNKKIKKNVSFVNNNKFKNFEKQKKVLSNSNTTIIPNNHLPNLEALDKNLKNILCTFCFSIFGRKCDRDRHVNSQHEKKVIKTCDVCGKNFNRMDSYLKHQRIEEKRKTSRSKKSFTL</sequence>
<dbReference type="Gene3D" id="3.30.160.60">
    <property type="entry name" value="Classic Zinc Finger"/>
    <property type="match status" value="1"/>
</dbReference>
<dbReference type="PROSITE" id="PS50157">
    <property type="entry name" value="ZINC_FINGER_C2H2_2"/>
    <property type="match status" value="1"/>
</dbReference>
<dbReference type="InterPro" id="IPR036236">
    <property type="entry name" value="Znf_C2H2_sf"/>
</dbReference>
<dbReference type="EMBL" id="JADGJW010001954">
    <property type="protein sequence ID" value="KAJ3200187.1"/>
    <property type="molecule type" value="Genomic_DNA"/>
</dbReference>
<proteinExistence type="predicted"/>
<keyword evidence="4" id="KW-1185">Reference proteome</keyword>
<name>A0AAD5TUP9_9FUNG</name>
<keyword evidence="1" id="KW-0479">Metal-binding</keyword>
<accession>A0AAD5TUP9</accession>
<comment type="caution">
    <text evidence="3">The sequence shown here is derived from an EMBL/GenBank/DDBJ whole genome shotgun (WGS) entry which is preliminary data.</text>
</comment>